<comment type="caution">
    <text evidence="5">The sequence shown here is derived from an EMBL/GenBank/DDBJ whole genome shotgun (WGS) entry which is preliminary data.</text>
</comment>
<comment type="similarity">
    <text evidence="3">Belongs to the aldehyde dehydrogenase family.</text>
</comment>
<dbReference type="InterPro" id="IPR016163">
    <property type="entry name" value="Ald_DH_C"/>
</dbReference>
<reference evidence="5 6" key="1">
    <citation type="submission" date="2023-07" db="EMBL/GenBank/DDBJ databases">
        <title>Genomic Encyclopedia of Type Strains, Phase IV (KMG-IV): sequencing the most valuable type-strain genomes for metagenomic binning, comparative biology and taxonomic classification.</title>
        <authorList>
            <person name="Goeker M."/>
        </authorList>
    </citation>
    <scope>NUCLEOTIDE SEQUENCE [LARGE SCALE GENOMIC DNA]</scope>
    <source>
        <strain evidence="5 6">DSM 27594</strain>
    </source>
</reference>
<dbReference type="PANTHER" id="PTHR11699">
    <property type="entry name" value="ALDEHYDE DEHYDROGENASE-RELATED"/>
    <property type="match status" value="1"/>
</dbReference>
<proteinExistence type="inferred from homology"/>
<dbReference type="SUPFAM" id="SSF53720">
    <property type="entry name" value="ALDH-like"/>
    <property type="match status" value="1"/>
</dbReference>
<evidence type="ECO:0000256" key="1">
    <source>
        <dbReference type="ARBA" id="ARBA00023002"/>
    </source>
</evidence>
<feature type="active site" evidence="2">
    <location>
        <position position="254"/>
    </location>
</feature>
<keyword evidence="6" id="KW-1185">Reference proteome</keyword>
<name>A0ABT9XUW0_9BACI</name>
<dbReference type="Gene3D" id="3.40.309.10">
    <property type="entry name" value="Aldehyde Dehydrogenase, Chain A, domain 2"/>
    <property type="match status" value="1"/>
</dbReference>
<protein>
    <submittedName>
        <fullName evidence="5">Aldehyde dehydrogenase (NAD+)</fullName>
        <ecNumber evidence="5">1.2.1.3</ecNumber>
    </submittedName>
</protein>
<feature type="domain" description="Aldehyde dehydrogenase" evidence="4">
    <location>
        <begin position="18"/>
        <end position="483"/>
    </location>
</feature>
<dbReference type="InterPro" id="IPR016161">
    <property type="entry name" value="Ald_DH/histidinol_DH"/>
</dbReference>
<dbReference type="EMBL" id="JAUSTW010000004">
    <property type="protein sequence ID" value="MDQ0199356.1"/>
    <property type="molecule type" value="Genomic_DNA"/>
</dbReference>
<dbReference type="Proteomes" id="UP001224122">
    <property type="component" value="Unassembled WGS sequence"/>
</dbReference>
<dbReference type="RefSeq" id="WP_307408193.1">
    <property type="nucleotide sequence ID" value="NZ_JAUSTW010000004.1"/>
</dbReference>
<dbReference type="InterPro" id="IPR016160">
    <property type="entry name" value="Ald_DH_CS_CYS"/>
</dbReference>
<sequence length="487" mass="52094">MKTLSQAKTYLNYINGSWQAASSEEVIASINPANKEEVGYVQSSTREDLNEAVKAAKQAQKLWKKLSGAERGNLLYKAADMIEKNIDVIAETMTREMGKTFPEAKGETARGVAILRFYAGEGMRKMGDIIPASDGTALQFSKRVPLGVVGLITPWNFPCAIPIWKAAPALIYGNTVVLKPASEAAVTAAKVVECFDLAGFPNGVINLVTGKGSVIGQGLAEHPDIEAVSFTGSNTIGKQIGQAATARGAKYQLEMGGKNPIIIANDADIDQALAAVLSGGLKSTGQKCTCSSRVIVQSGVYNEFREKLLAEVRKIKVGNGLDADTWMGPCASESQYGTVKYYIQKGIEEGAELLIGGDSPKSEELKQGFFINPTVFDKVTPSMTIAQEEIFGPVLALMKVETVQEAIEVANDVEFGLSASIFTKDIGQILTFIDDIEAGLVRVNYETAGVELQAPFGGMKASSSHSREQGEAAKEFFTTTKTVFIKG</sequence>
<dbReference type="PROSITE" id="PS00070">
    <property type="entry name" value="ALDEHYDE_DEHYDR_CYS"/>
    <property type="match status" value="1"/>
</dbReference>
<evidence type="ECO:0000256" key="3">
    <source>
        <dbReference type="RuleBase" id="RU003345"/>
    </source>
</evidence>
<gene>
    <name evidence="5" type="ORF">J2S10_002538</name>
</gene>
<keyword evidence="1 3" id="KW-0560">Oxidoreductase</keyword>
<dbReference type="EC" id="1.2.1.3" evidence="5"/>
<evidence type="ECO:0000313" key="6">
    <source>
        <dbReference type="Proteomes" id="UP001224122"/>
    </source>
</evidence>
<dbReference type="Gene3D" id="3.40.605.10">
    <property type="entry name" value="Aldehyde Dehydrogenase, Chain A, domain 1"/>
    <property type="match status" value="1"/>
</dbReference>
<dbReference type="InterPro" id="IPR015590">
    <property type="entry name" value="Aldehyde_DH_dom"/>
</dbReference>
<evidence type="ECO:0000259" key="4">
    <source>
        <dbReference type="Pfam" id="PF00171"/>
    </source>
</evidence>
<dbReference type="PROSITE" id="PS00687">
    <property type="entry name" value="ALDEHYDE_DEHYDR_GLU"/>
    <property type="match status" value="1"/>
</dbReference>
<evidence type="ECO:0000256" key="2">
    <source>
        <dbReference type="PROSITE-ProRule" id="PRU10007"/>
    </source>
</evidence>
<dbReference type="NCBIfam" id="NF042993">
    <property type="entry name" value="AlphKGSA_gudD"/>
    <property type="match status" value="1"/>
</dbReference>
<organism evidence="5 6">
    <name type="scientific">Neobacillus ginsengisoli</name>
    <dbReference type="NCBI Taxonomy" id="904295"/>
    <lineage>
        <taxon>Bacteria</taxon>
        <taxon>Bacillati</taxon>
        <taxon>Bacillota</taxon>
        <taxon>Bacilli</taxon>
        <taxon>Bacillales</taxon>
        <taxon>Bacillaceae</taxon>
        <taxon>Neobacillus</taxon>
    </lineage>
</organism>
<accession>A0ABT9XUW0</accession>
<evidence type="ECO:0000313" key="5">
    <source>
        <dbReference type="EMBL" id="MDQ0199356.1"/>
    </source>
</evidence>
<dbReference type="InterPro" id="IPR016162">
    <property type="entry name" value="Ald_DH_N"/>
</dbReference>
<dbReference type="InterPro" id="IPR029510">
    <property type="entry name" value="Ald_DH_CS_GLU"/>
</dbReference>
<dbReference type="InterPro" id="IPR054869">
    <property type="entry name" value="AlphKGSA_gudD"/>
</dbReference>
<dbReference type="Pfam" id="PF00171">
    <property type="entry name" value="Aldedh"/>
    <property type="match status" value="1"/>
</dbReference>
<dbReference type="GO" id="GO:0004029">
    <property type="term" value="F:aldehyde dehydrogenase (NAD+) activity"/>
    <property type="evidence" value="ECO:0007669"/>
    <property type="project" value="UniProtKB-EC"/>
</dbReference>